<comment type="similarity">
    <text evidence="8">Belongs to the class-I aminoacyl-tRNA synthetase family. TyrS type 1 subfamily.</text>
</comment>
<evidence type="ECO:0000256" key="9">
    <source>
        <dbReference type="PROSITE-ProRule" id="PRU00182"/>
    </source>
</evidence>
<evidence type="ECO:0000256" key="1">
    <source>
        <dbReference type="ARBA" id="ARBA00022598"/>
    </source>
</evidence>
<name>A0A084U459_MALIO</name>
<feature type="binding site" evidence="8">
    <location>
        <position position="166"/>
    </location>
    <ligand>
        <name>L-tyrosine</name>
        <dbReference type="ChEBI" id="CHEBI:58315"/>
    </ligand>
</feature>
<dbReference type="GO" id="GO:0004831">
    <property type="term" value="F:tyrosine-tRNA ligase activity"/>
    <property type="evidence" value="ECO:0007669"/>
    <property type="project" value="UniProtKB-UniRule"/>
</dbReference>
<dbReference type="Proteomes" id="UP000028523">
    <property type="component" value="Unassembled WGS sequence"/>
</dbReference>
<gene>
    <name evidence="8 11" type="primary">tyrS</name>
    <name evidence="11" type="ORF">P271_602</name>
</gene>
<keyword evidence="3 8" id="KW-0067">ATP-binding</keyword>
<evidence type="ECO:0000256" key="8">
    <source>
        <dbReference type="HAMAP-Rule" id="MF_02006"/>
    </source>
</evidence>
<evidence type="ECO:0000256" key="2">
    <source>
        <dbReference type="ARBA" id="ARBA00022741"/>
    </source>
</evidence>
<dbReference type="InterPro" id="IPR002305">
    <property type="entry name" value="aa-tRNA-synth_Ic"/>
</dbReference>
<comment type="subcellular location">
    <subcellularLocation>
        <location evidence="8">Cytoplasm</location>
    </subcellularLocation>
</comment>
<dbReference type="PRINTS" id="PR01040">
    <property type="entry name" value="TRNASYNTHTYR"/>
</dbReference>
<keyword evidence="4 9" id="KW-0694">RNA-binding</keyword>
<dbReference type="InterPro" id="IPR024088">
    <property type="entry name" value="Tyr-tRNA-ligase_bac-type"/>
</dbReference>
<evidence type="ECO:0000256" key="4">
    <source>
        <dbReference type="ARBA" id="ARBA00022884"/>
    </source>
</evidence>
<dbReference type="InterPro" id="IPR036986">
    <property type="entry name" value="S4_RNA-bd_sf"/>
</dbReference>
<comment type="caution">
    <text evidence="11">The sequence shown here is derived from an EMBL/GenBank/DDBJ whole genome shotgun (WGS) entry which is preliminary data.</text>
</comment>
<proteinExistence type="inferred from homology"/>
<feature type="binding site" evidence="8">
    <location>
        <position position="162"/>
    </location>
    <ligand>
        <name>L-tyrosine</name>
        <dbReference type="ChEBI" id="CHEBI:58315"/>
    </ligand>
</feature>
<dbReference type="RefSeq" id="WP_036451597.1">
    <property type="nucleotide sequence ID" value="NZ_AWQU01000066.1"/>
</dbReference>
<keyword evidence="5 8" id="KW-0648">Protein biosynthesis</keyword>
<evidence type="ECO:0000256" key="3">
    <source>
        <dbReference type="ARBA" id="ARBA00022840"/>
    </source>
</evidence>
<comment type="function">
    <text evidence="8">Catalyzes the attachment of tyrosine to tRNA(Tyr) in a two-step reaction: tyrosine is first activated by ATP to form Tyr-AMP and then transferred to the acceptor end of tRNA(Tyr).</text>
</comment>
<dbReference type="PROSITE" id="PS50889">
    <property type="entry name" value="S4"/>
    <property type="match status" value="1"/>
</dbReference>
<evidence type="ECO:0000313" key="12">
    <source>
        <dbReference type="Proteomes" id="UP000028523"/>
    </source>
</evidence>
<dbReference type="CDD" id="cd00165">
    <property type="entry name" value="S4"/>
    <property type="match status" value="1"/>
</dbReference>
<dbReference type="GO" id="GO:0006437">
    <property type="term" value="P:tyrosyl-tRNA aminoacylation"/>
    <property type="evidence" value="ECO:0007669"/>
    <property type="project" value="UniProtKB-UniRule"/>
</dbReference>
<dbReference type="InterPro" id="IPR054608">
    <property type="entry name" value="SYY-like_C"/>
</dbReference>
<dbReference type="PANTHER" id="PTHR11766">
    <property type="entry name" value="TYROSYL-TRNA SYNTHETASE"/>
    <property type="match status" value="1"/>
</dbReference>
<dbReference type="FunFam" id="1.10.240.10:FF:000001">
    <property type="entry name" value="Tyrosine--tRNA ligase"/>
    <property type="match status" value="1"/>
</dbReference>
<keyword evidence="12" id="KW-1185">Reference proteome</keyword>
<dbReference type="Gene3D" id="3.40.50.620">
    <property type="entry name" value="HUPs"/>
    <property type="match status" value="1"/>
</dbReference>
<dbReference type="GO" id="GO:0003723">
    <property type="term" value="F:RNA binding"/>
    <property type="evidence" value="ECO:0007669"/>
    <property type="project" value="UniProtKB-KW"/>
</dbReference>
<evidence type="ECO:0000256" key="6">
    <source>
        <dbReference type="ARBA" id="ARBA00023146"/>
    </source>
</evidence>
<dbReference type="GO" id="GO:0005524">
    <property type="term" value="F:ATP binding"/>
    <property type="evidence" value="ECO:0007669"/>
    <property type="project" value="UniProtKB-UniRule"/>
</dbReference>
<dbReference type="PANTHER" id="PTHR11766:SF0">
    <property type="entry name" value="TYROSINE--TRNA LIGASE, MITOCHONDRIAL"/>
    <property type="match status" value="1"/>
</dbReference>
<dbReference type="Gene3D" id="3.10.290.10">
    <property type="entry name" value="RNA-binding S4 domain"/>
    <property type="match status" value="1"/>
</dbReference>
<dbReference type="Gene3D" id="1.10.240.10">
    <property type="entry name" value="Tyrosyl-Transfer RNA Synthetase"/>
    <property type="match status" value="1"/>
</dbReference>
<keyword evidence="2 8" id="KW-0547">Nucleotide-binding</keyword>
<dbReference type="InterPro" id="IPR024107">
    <property type="entry name" value="Tyr-tRNA-ligase_bac_1"/>
</dbReference>
<evidence type="ECO:0000256" key="5">
    <source>
        <dbReference type="ARBA" id="ARBA00022917"/>
    </source>
</evidence>
<dbReference type="SUPFAM" id="SSF52374">
    <property type="entry name" value="Nucleotidylyl transferase"/>
    <property type="match status" value="1"/>
</dbReference>
<feature type="domain" description="Tyrosine--tRNA ligase SYY-like C-terminal" evidence="10">
    <location>
        <begin position="328"/>
        <end position="410"/>
    </location>
</feature>
<sequence>MNFLDELKSRGIINNITNEDKVKDFFEKKDKALYIGFDPTAISLQMGNYAMICLLRRFKENGFKTYAVLGGATGMIGDPSGKTSERNLLDKNTLEQNCANIKKQLEKFSGAEIFNNFDIYKDMNVLDFLRDIGKSINVNHILEKEIVKKRLEYGLSFTEFSYSIIQGYDFYYLYKNKNVSLQLGGSDQWANITAGTDYIRKQVGDKNTACGMTINLLVKSDGTKFGKSEKGAIYLDKRLTSPYAMYQMLINSADADLKNLYNYFSFKSLDEINKILEDHQKEPFKKLGQKILAEEIITTIHGKNDYLDALKISECIFKNEIEKLTIEELQQAFFSVPSYECDKKEISIVDLLVESKIVDSKRIARELIDGKSIYVNNKLIDNKEELIKKNDGYNKSFSLVRKGKKNYFLINWK</sequence>
<comment type="caution">
    <text evidence="8">Lacks conserved residue(s) required for the propagation of feature annotation.</text>
</comment>
<dbReference type="SUPFAM" id="SSF55174">
    <property type="entry name" value="Alpha-L RNA-binding motif"/>
    <property type="match status" value="1"/>
</dbReference>
<evidence type="ECO:0000256" key="7">
    <source>
        <dbReference type="ARBA" id="ARBA00048248"/>
    </source>
</evidence>
<dbReference type="AlphaFoldDB" id="A0A084U459"/>
<dbReference type="EMBL" id="AWQU01000066">
    <property type="protein sequence ID" value="KFB07745.1"/>
    <property type="molecule type" value="Genomic_DNA"/>
</dbReference>
<keyword evidence="1 8" id="KW-0436">Ligase</keyword>
<comment type="subunit">
    <text evidence="8">Homodimer.</text>
</comment>
<organism evidence="11 12">
    <name type="scientific">Malacoplasma iowae DK-CPA</name>
    <dbReference type="NCBI Taxonomy" id="1394179"/>
    <lineage>
        <taxon>Bacteria</taxon>
        <taxon>Bacillati</taxon>
        <taxon>Mycoplasmatota</taxon>
        <taxon>Mycoplasmoidales</taxon>
        <taxon>Mycoplasmoidaceae</taxon>
        <taxon>Malacoplasma</taxon>
    </lineage>
</organism>
<accession>A0A084U459</accession>
<dbReference type="CDD" id="cd00805">
    <property type="entry name" value="TyrRS_core"/>
    <property type="match status" value="1"/>
</dbReference>
<evidence type="ECO:0000259" key="10">
    <source>
        <dbReference type="Pfam" id="PF22421"/>
    </source>
</evidence>
<feature type="short sequence motif" description="'KMSKS' region" evidence="8">
    <location>
        <begin position="224"/>
        <end position="228"/>
    </location>
</feature>
<protein>
    <recommendedName>
        <fullName evidence="8">Tyrosine--tRNA ligase</fullName>
        <ecNumber evidence="8">6.1.1.1</ecNumber>
    </recommendedName>
    <alternativeName>
        <fullName evidence="8">Tyrosyl-tRNA synthetase</fullName>
        <shortName evidence="8">TyrRS</shortName>
    </alternativeName>
</protein>
<dbReference type="HAMAP" id="MF_02006">
    <property type="entry name" value="Tyr_tRNA_synth_type1"/>
    <property type="match status" value="1"/>
</dbReference>
<reference evidence="11 12" key="1">
    <citation type="journal article" date="2014" name="PLoS ONE">
        <title>Reduction of Hydrogen Peroxide Accumulation and Toxicity by a Catalase from Mycoplasma iowae.</title>
        <authorList>
            <person name="Pritchard R.E."/>
            <person name="Prassinos A.J."/>
            <person name="Osborne J.D."/>
            <person name="Raviv Z."/>
            <person name="Balish M.F."/>
        </authorList>
    </citation>
    <scope>NUCLEOTIDE SEQUENCE [LARGE SCALE GENOMIC DNA]</scope>
    <source>
        <strain evidence="11 12">DK-CPA</strain>
    </source>
</reference>
<evidence type="ECO:0000313" key="11">
    <source>
        <dbReference type="EMBL" id="KFB07745.1"/>
    </source>
</evidence>
<dbReference type="NCBIfam" id="TIGR00234">
    <property type="entry name" value="tyrS"/>
    <property type="match status" value="1"/>
</dbReference>
<comment type="catalytic activity">
    <reaction evidence="7 8">
        <text>tRNA(Tyr) + L-tyrosine + ATP = L-tyrosyl-tRNA(Tyr) + AMP + diphosphate + H(+)</text>
        <dbReference type="Rhea" id="RHEA:10220"/>
        <dbReference type="Rhea" id="RHEA-COMP:9706"/>
        <dbReference type="Rhea" id="RHEA-COMP:9707"/>
        <dbReference type="ChEBI" id="CHEBI:15378"/>
        <dbReference type="ChEBI" id="CHEBI:30616"/>
        <dbReference type="ChEBI" id="CHEBI:33019"/>
        <dbReference type="ChEBI" id="CHEBI:58315"/>
        <dbReference type="ChEBI" id="CHEBI:78442"/>
        <dbReference type="ChEBI" id="CHEBI:78536"/>
        <dbReference type="ChEBI" id="CHEBI:456215"/>
        <dbReference type="EC" id="6.1.1.1"/>
    </reaction>
</comment>
<dbReference type="Pfam" id="PF22421">
    <property type="entry name" value="SYY_C-terminal"/>
    <property type="match status" value="1"/>
</dbReference>
<dbReference type="InterPro" id="IPR002307">
    <property type="entry name" value="Tyr-tRNA-ligase"/>
</dbReference>
<keyword evidence="8" id="KW-0963">Cytoplasm</keyword>
<feature type="binding site" evidence="8">
    <location>
        <position position="227"/>
    </location>
    <ligand>
        <name>ATP</name>
        <dbReference type="ChEBI" id="CHEBI:30616"/>
    </ligand>
</feature>
<dbReference type="InterPro" id="IPR014729">
    <property type="entry name" value="Rossmann-like_a/b/a_fold"/>
</dbReference>
<feature type="binding site" evidence="8">
    <location>
        <position position="34"/>
    </location>
    <ligand>
        <name>L-tyrosine</name>
        <dbReference type="ChEBI" id="CHEBI:58315"/>
    </ligand>
</feature>
<dbReference type="Pfam" id="PF00579">
    <property type="entry name" value="tRNA-synt_1b"/>
    <property type="match status" value="1"/>
</dbReference>
<dbReference type="EC" id="6.1.1.1" evidence="8"/>
<dbReference type="GO" id="GO:0005829">
    <property type="term" value="C:cytosol"/>
    <property type="evidence" value="ECO:0007669"/>
    <property type="project" value="TreeGrafter"/>
</dbReference>
<keyword evidence="6 8" id="KW-0030">Aminoacyl-tRNA synthetase</keyword>